<dbReference type="OrthoDB" id="10261522at2759"/>
<gene>
    <name evidence="2" type="ORF">MICPUCDRAFT_51570</name>
</gene>
<dbReference type="GO" id="GO:0044715">
    <property type="term" value="F:8-oxo-dGDP phosphatase activity"/>
    <property type="evidence" value="ECO:0007669"/>
    <property type="project" value="TreeGrafter"/>
</dbReference>
<dbReference type="Proteomes" id="UP000001876">
    <property type="component" value="Unassembled WGS sequence"/>
</dbReference>
<dbReference type="KEGG" id="mpp:MICPUCDRAFT_51570"/>
<dbReference type="Gene3D" id="3.90.79.10">
    <property type="entry name" value="Nucleoside Triphosphate Pyrophosphohydrolase"/>
    <property type="match status" value="1"/>
</dbReference>
<dbReference type="SUPFAM" id="SSF55811">
    <property type="entry name" value="Nudix"/>
    <property type="match status" value="1"/>
</dbReference>
<dbReference type="GeneID" id="9687332"/>
<dbReference type="RefSeq" id="XP_003062104.1">
    <property type="nucleotide sequence ID" value="XM_003062058.1"/>
</dbReference>
<organism evidence="3">
    <name type="scientific">Micromonas pusilla (strain CCMP1545)</name>
    <name type="common">Picoplanktonic green alga</name>
    <dbReference type="NCBI Taxonomy" id="564608"/>
    <lineage>
        <taxon>Eukaryota</taxon>
        <taxon>Viridiplantae</taxon>
        <taxon>Chlorophyta</taxon>
        <taxon>Mamiellophyceae</taxon>
        <taxon>Mamiellales</taxon>
        <taxon>Mamiellaceae</taxon>
        <taxon>Micromonas</taxon>
    </lineage>
</organism>
<dbReference type="OMA" id="WPDEISP"/>
<feature type="domain" description="Nudix hydrolase" evidence="1">
    <location>
        <begin position="159"/>
        <end position="331"/>
    </location>
</feature>
<dbReference type="AlphaFoldDB" id="C1N2K8"/>
<name>C1N2K8_MICPC</name>
<evidence type="ECO:0000259" key="1">
    <source>
        <dbReference type="PROSITE" id="PS51462"/>
    </source>
</evidence>
<dbReference type="PROSITE" id="PS51462">
    <property type="entry name" value="NUDIX"/>
    <property type="match status" value="1"/>
</dbReference>
<keyword evidence="2" id="KW-0418">Kinase</keyword>
<dbReference type="eggNOG" id="KOG4313">
    <property type="taxonomic scope" value="Eukaryota"/>
</dbReference>
<evidence type="ECO:0000313" key="2">
    <source>
        <dbReference type="EMBL" id="EEH53816.1"/>
    </source>
</evidence>
<evidence type="ECO:0000313" key="3">
    <source>
        <dbReference type="Proteomes" id="UP000001876"/>
    </source>
</evidence>
<dbReference type="GO" id="GO:0016301">
    <property type="term" value="F:kinase activity"/>
    <property type="evidence" value="ECO:0007669"/>
    <property type="project" value="UniProtKB-KW"/>
</dbReference>
<keyword evidence="3" id="KW-1185">Reference proteome</keyword>
<dbReference type="PANTHER" id="PTHR13622:SF8">
    <property type="entry name" value="THIAMIN PYROPHOSPHOKINASE 1"/>
    <property type="match status" value="1"/>
</dbReference>
<dbReference type="Pfam" id="PF15916">
    <property type="entry name" value="DUF4743"/>
    <property type="match status" value="1"/>
</dbReference>
<dbReference type="STRING" id="564608.C1N2K8"/>
<dbReference type="PANTHER" id="PTHR13622">
    <property type="entry name" value="THIAMIN PYROPHOSPHOKINASE"/>
    <property type="match status" value="1"/>
</dbReference>
<reference evidence="2 3" key="1">
    <citation type="journal article" date="2009" name="Science">
        <title>Green evolution and dynamic adaptations revealed by genomes of the marine picoeukaryotes Micromonas.</title>
        <authorList>
            <person name="Worden A.Z."/>
            <person name="Lee J.H."/>
            <person name="Mock T."/>
            <person name="Rouze P."/>
            <person name="Simmons M.P."/>
            <person name="Aerts A.L."/>
            <person name="Allen A.E."/>
            <person name="Cuvelier M.L."/>
            <person name="Derelle E."/>
            <person name="Everett M.V."/>
            <person name="Foulon E."/>
            <person name="Grimwood J."/>
            <person name="Gundlach H."/>
            <person name="Henrissat B."/>
            <person name="Napoli C."/>
            <person name="McDonald S.M."/>
            <person name="Parker M.S."/>
            <person name="Rombauts S."/>
            <person name="Salamov A."/>
            <person name="Von Dassow P."/>
            <person name="Badger J.H."/>
            <person name="Coutinho P.M."/>
            <person name="Demir E."/>
            <person name="Dubchak I."/>
            <person name="Gentemann C."/>
            <person name="Eikrem W."/>
            <person name="Gready J.E."/>
            <person name="John U."/>
            <person name="Lanier W."/>
            <person name="Lindquist E.A."/>
            <person name="Lucas S."/>
            <person name="Mayer K.F."/>
            <person name="Moreau H."/>
            <person name="Not F."/>
            <person name="Otillar R."/>
            <person name="Panaud O."/>
            <person name="Pangilinan J."/>
            <person name="Paulsen I."/>
            <person name="Piegu B."/>
            <person name="Poliakov A."/>
            <person name="Robbens S."/>
            <person name="Schmutz J."/>
            <person name="Toulza E."/>
            <person name="Wyss T."/>
            <person name="Zelensky A."/>
            <person name="Zhou K."/>
            <person name="Armbrust E.V."/>
            <person name="Bhattacharya D."/>
            <person name="Goodenough U.W."/>
            <person name="Van de Peer Y."/>
            <person name="Grigoriev I.V."/>
        </authorList>
    </citation>
    <scope>NUCLEOTIDE SEQUENCE [LARGE SCALE GENOMIC DNA]</scope>
    <source>
        <strain evidence="2 3">CCMP1545</strain>
    </source>
</reference>
<accession>C1N2K8</accession>
<sequence>MASASTPPGAAPPASSSYSGHVPGFRARVAECNEITPADVATYTPLVVAGVEVGLMQRAFADALVAHGDGVFAMEEGKEDADASSPSSSSRSTIVTLDADATMTADARTAVVAPVMTSLRDAGVIEGWRDELFPVNAGYGSENLLLVERAAASLLGIRAYGVHVNGYVVMPDGSKELWVARRAKNKQTFPGKLDHVVAGGEFVPDWSPYDPASDAVSRGRTFLARLLSSGLPANMPPGTCVVKECEEEASMPPELAKNAKPVGVVTYNQNYNGCCKRDVLFCYDVELPEDFVPVPADGEVEGFERYTMERAMRTISQTTEFKTNCCVVIIDFFVRHGFVAPEEPGYAELVKSLRS</sequence>
<dbReference type="CDD" id="cd03676">
    <property type="entry name" value="NUDIX_Tnr3_like"/>
    <property type="match status" value="1"/>
</dbReference>
<dbReference type="InterPro" id="IPR031804">
    <property type="entry name" value="DUF4743"/>
</dbReference>
<protein>
    <submittedName>
        <fullName evidence="2">Thiamine pyrophosphokinase</fullName>
    </submittedName>
</protein>
<proteinExistence type="predicted"/>
<dbReference type="InterPro" id="IPR015797">
    <property type="entry name" value="NUDIX_hydrolase-like_dom_sf"/>
</dbReference>
<dbReference type="EMBL" id="GG663745">
    <property type="protein sequence ID" value="EEH53816.1"/>
    <property type="molecule type" value="Genomic_DNA"/>
</dbReference>
<dbReference type="InterPro" id="IPR000086">
    <property type="entry name" value="NUDIX_hydrolase_dom"/>
</dbReference>
<keyword evidence="2" id="KW-0808">Transferase</keyword>